<reference evidence="10" key="1">
    <citation type="submission" date="2020-09" db="EMBL/GenBank/DDBJ databases">
        <title>A novel bacterium of genus Paenibacillus, isolated from South China Sea.</title>
        <authorList>
            <person name="Huang H."/>
            <person name="Mo K."/>
            <person name="Hu Y."/>
        </authorList>
    </citation>
    <scope>NUCLEOTIDE SEQUENCE</scope>
    <source>
        <strain evidence="10">IB182363</strain>
    </source>
</reference>
<dbReference type="InterPro" id="IPR046357">
    <property type="entry name" value="PPIase_dom_sf"/>
</dbReference>
<dbReference type="SUPFAM" id="SSF109998">
    <property type="entry name" value="Triger factor/SurA peptide-binding domain-like"/>
    <property type="match status" value="1"/>
</dbReference>
<feature type="domain" description="PpiC" evidence="9">
    <location>
        <begin position="177"/>
        <end position="269"/>
    </location>
</feature>
<gene>
    <name evidence="10" type="ORF">IDH45_29175</name>
</gene>
<name>A0A927CHY2_9BACL</name>
<accession>A0A927CHY2</accession>
<evidence type="ECO:0000256" key="6">
    <source>
        <dbReference type="PROSITE-ProRule" id="PRU00278"/>
    </source>
</evidence>
<evidence type="ECO:0000256" key="2">
    <source>
        <dbReference type="ARBA" id="ARBA00013194"/>
    </source>
</evidence>
<evidence type="ECO:0000259" key="9">
    <source>
        <dbReference type="PROSITE" id="PS50198"/>
    </source>
</evidence>
<evidence type="ECO:0000256" key="7">
    <source>
        <dbReference type="SAM" id="MobiDB-lite"/>
    </source>
</evidence>
<dbReference type="InterPro" id="IPR050245">
    <property type="entry name" value="PrsA_foldase"/>
</dbReference>
<comment type="catalytic activity">
    <reaction evidence="1">
        <text>[protein]-peptidylproline (omega=180) = [protein]-peptidylproline (omega=0)</text>
        <dbReference type="Rhea" id="RHEA:16237"/>
        <dbReference type="Rhea" id="RHEA-COMP:10747"/>
        <dbReference type="Rhea" id="RHEA-COMP:10748"/>
        <dbReference type="ChEBI" id="CHEBI:83833"/>
        <dbReference type="ChEBI" id="CHEBI:83834"/>
        <dbReference type="EC" id="5.2.1.8"/>
    </reaction>
</comment>
<sequence length="318" mass="35653">MRSLKLLWGVIGVLFTAVVVLAVLLLVRSGAQTPQTGEPPSRPQPADPGESSKTVAVIGSRSITKEELQHRLEDKYGTELLGILLDREAIRQEAELKGLSVSREEIDAELKRMQEGYESEEQFYLSMKNQLGLTKAELNEDVYYKLLLEHIATSSIQVSEAEVDGYIKQHPEEFRSYMQFNLFKIEVKTKEEAAQIVKDVQNGADFASLARKLSIDQTTAPKGGDLGWVEENDPFLPPSLLEAAKNMKQGEVSKPIALKSSFAVVLLKDKKVVNKTVDTATRNYIRKELALQRAVPLKEIVKSLRQKFNAEILIPDFR</sequence>
<dbReference type="Gene3D" id="1.10.4030.10">
    <property type="entry name" value="Porin chaperone SurA, peptide-binding domain"/>
    <property type="match status" value="1"/>
</dbReference>
<keyword evidence="8" id="KW-1133">Transmembrane helix</keyword>
<dbReference type="PANTHER" id="PTHR47245">
    <property type="entry name" value="PEPTIDYLPROLYL ISOMERASE"/>
    <property type="match status" value="1"/>
</dbReference>
<dbReference type="GO" id="GO:0003755">
    <property type="term" value="F:peptidyl-prolyl cis-trans isomerase activity"/>
    <property type="evidence" value="ECO:0007669"/>
    <property type="project" value="UniProtKB-KW"/>
</dbReference>
<dbReference type="Pfam" id="PF00639">
    <property type="entry name" value="Rotamase"/>
    <property type="match status" value="1"/>
</dbReference>
<keyword evidence="8" id="KW-0812">Transmembrane</keyword>
<feature type="region of interest" description="Disordered" evidence="7">
    <location>
        <begin position="32"/>
        <end position="53"/>
    </location>
</feature>
<dbReference type="PROSITE" id="PS01096">
    <property type="entry name" value="PPIC_PPIASE_1"/>
    <property type="match status" value="1"/>
</dbReference>
<evidence type="ECO:0000256" key="4">
    <source>
        <dbReference type="ARBA" id="ARBA00023110"/>
    </source>
</evidence>
<evidence type="ECO:0000256" key="3">
    <source>
        <dbReference type="ARBA" id="ARBA00022729"/>
    </source>
</evidence>
<dbReference type="EMBL" id="JACXJA010000051">
    <property type="protein sequence ID" value="MBD2866065.1"/>
    <property type="molecule type" value="Genomic_DNA"/>
</dbReference>
<keyword evidence="5 6" id="KW-0413">Isomerase</keyword>
<proteinExistence type="predicted"/>
<dbReference type="Gene3D" id="3.10.50.40">
    <property type="match status" value="1"/>
</dbReference>
<dbReference type="PANTHER" id="PTHR47245:SF1">
    <property type="entry name" value="FOLDASE PROTEIN PRSA"/>
    <property type="match status" value="1"/>
</dbReference>
<comment type="caution">
    <text evidence="10">The sequence shown here is derived from an EMBL/GenBank/DDBJ whole genome shotgun (WGS) entry which is preliminary data.</text>
</comment>
<keyword evidence="8" id="KW-0472">Membrane</keyword>
<dbReference type="InterPro" id="IPR027304">
    <property type="entry name" value="Trigger_fact/SurA_dom_sf"/>
</dbReference>
<keyword evidence="4 6" id="KW-0697">Rotamase</keyword>
<keyword evidence="3" id="KW-0732">Signal</keyword>
<evidence type="ECO:0000256" key="1">
    <source>
        <dbReference type="ARBA" id="ARBA00000971"/>
    </source>
</evidence>
<dbReference type="AlphaFoldDB" id="A0A927CHY2"/>
<dbReference type="RefSeq" id="WP_190931683.1">
    <property type="nucleotide sequence ID" value="NZ_JACXJA010000051.1"/>
</dbReference>
<dbReference type="InterPro" id="IPR023058">
    <property type="entry name" value="PPIase_PpiC_CS"/>
</dbReference>
<evidence type="ECO:0000313" key="10">
    <source>
        <dbReference type="EMBL" id="MBD2866065.1"/>
    </source>
</evidence>
<feature type="transmembrane region" description="Helical" evidence="8">
    <location>
        <begin position="6"/>
        <end position="27"/>
    </location>
</feature>
<evidence type="ECO:0000256" key="8">
    <source>
        <dbReference type="SAM" id="Phobius"/>
    </source>
</evidence>
<evidence type="ECO:0000313" key="11">
    <source>
        <dbReference type="Proteomes" id="UP000639396"/>
    </source>
</evidence>
<dbReference type="InterPro" id="IPR000297">
    <property type="entry name" value="PPIase_PpiC"/>
</dbReference>
<protein>
    <recommendedName>
        <fullName evidence="2">peptidylprolyl isomerase</fullName>
        <ecNumber evidence="2">5.2.1.8</ecNumber>
    </recommendedName>
</protein>
<keyword evidence="11" id="KW-1185">Reference proteome</keyword>
<dbReference type="EC" id="5.2.1.8" evidence="2"/>
<dbReference type="PROSITE" id="PS50198">
    <property type="entry name" value="PPIC_PPIASE_2"/>
    <property type="match status" value="1"/>
</dbReference>
<evidence type="ECO:0000256" key="5">
    <source>
        <dbReference type="ARBA" id="ARBA00023235"/>
    </source>
</evidence>
<dbReference type="Proteomes" id="UP000639396">
    <property type="component" value="Unassembled WGS sequence"/>
</dbReference>
<organism evidence="10 11">
    <name type="scientific">Paenibacillus oceani</name>
    <dbReference type="NCBI Taxonomy" id="2772510"/>
    <lineage>
        <taxon>Bacteria</taxon>
        <taxon>Bacillati</taxon>
        <taxon>Bacillota</taxon>
        <taxon>Bacilli</taxon>
        <taxon>Bacillales</taxon>
        <taxon>Paenibacillaceae</taxon>
        <taxon>Paenibacillus</taxon>
    </lineage>
</organism>
<dbReference type="SUPFAM" id="SSF54534">
    <property type="entry name" value="FKBP-like"/>
    <property type="match status" value="1"/>
</dbReference>